<keyword evidence="1" id="KW-0472">Membrane</keyword>
<protein>
    <submittedName>
        <fullName evidence="2">Uncharacterized protein</fullName>
    </submittedName>
</protein>
<feature type="transmembrane region" description="Helical" evidence="1">
    <location>
        <begin position="20"/>
        <end position="40"/>
    </location>
</feature>
<accession>A0A9J6AUY3</accession>
<evidence type="ECO:0000256" key="1">
    <source>
        <dbReference type="SAM" id="Phobius"/>
    </source>
</evidence>
<keyword evidence="1" id="KW-1133">Transmembrane helix</keyword>
<comment type="caution">
    <text evidence="2">The sequence shown here is derived from an EMBL/GenBank/DDBJ whole genome shotgun (WGS) entry which is preliminary data.</text>
</comment>
<dbReference type="Proteomes" id="UP000824120">
    <property type="component" value="Chromosome 2"/>
</dbReference>
<gene>
    <name evidence="2" type="ORF">H5410_013293</name>
</gene>
<reference evidence="2 3" key="1">
    <citation type="submission" date="2020-09" db="EMBL/GenBank/DDBJ databases">
        <title>De no assembly of potato wild relative species, Solanum commersonii.</title>
        <authorList>
            <person name="Cho K."/>
        </authorList>
    </citation>
    <scope>NUCLEOTIDE SEQUENCE [LARGE SCALE GENOMIC DNA]</scope>
    <source>
        <strain evidence="2">LZ3.2</strain>
        <tissue evidence="2">Leaf</tissue>
    </source>
</reference>
<dbReference type="EMBL" id="JACXVP010000002">
    <property type="protein sequence ID" value="KAG5628075.1"/>
    <property type="molecule type" value="Genomic_DNA"/>
</dbReference>
<name>A0A9J6AUY3_SOLCO</name>
<proteinExistence type="predicted"/>
<keyword evidence="3" id="KW-1185">Reference proteome</keyword>
<dbReference type="AlphaFoldDB" id="A0A9J6AUY3"/>
<sequence length="83" mass="9434">MLPSWLNHHLLQGLFSKHFPILLSSMFAILYRANVVYVLLYPSLPHSPIYGDTLKYGETTRRWNGGDSLVTMQPALSGYSSYT</sequence>
<evidence type="ECO:0000313" key="3">
    <source>
        <dbReference type="Proteomes" id="UP000824120"/>
    </source>
</evidence>
<keyword evidence="1" id="KW-0812">Transmembrane</keyword>
<evidence type="ECO:0000313" key="2">
    <source>
        <dbReference type="EMBL" id="KAG5628075.1"/>
    </source>
</evidence>
<organism evidence="2 3">
    <name type="scientific">Solanum commersonii</name>
    <name type="common">Commerson's wild potato</name>
    <name type="synonym">Commerson's nightshade</name>
    <dbReference type="NCBI Taxonomy" id="4109"/>
    <lineage>
        <taxon>Eukaryota</taxon>
        <taxon>Viridiplantae</taxon>
        <taxon>Streptophyta</taxon>
        <taxon>Embryophyta</taxon>
        <taxon>Tracheophyta</taxon>
        <taxon>Spermatophyta</taxon>
        <taxon>Magnoliopsida</taxon>
        <taxon>eudicotyledons</taxon>
        <taxon>Gunneridae</taxon>
        <taxon>Pentapetalae</taxon>
        <taxon>asterids</taxon>
        <taxon>lamiids</taxon>
        <taxon>Solanales</taxon>
        <taxon>Solanaceae</taxon>
        <taxon>Solanoideae</taxon>
        <taxon>Solaneae</taxon>
        <taxon>Solanum</taxon>
    </lineage>
</organism>